<evidence type="ECO:0000256" key="1">
    <source>
        <dbReference type="SAM" id="Phobius"/>
    </source>
</evidence>
<evidence type="ECO:0000313" key="4">
    <source>
        <dbReference type="Proteomes" id="UP001501563"/>
    </source>
</evidence>
<feature type="domain" description="Phosphatidic acid phosphatase type 2/haloperoxidase" evidence="2">
    <location>
        <begin position="175"/>
        <end position="256"/>
    </location>
</feature>
<feature type="transmembrane region" description="Helical" evidence="1">
    <location>
        <begin position="138"/>
        <end position="163"/>
    </location>
</feature>
<organism evidence="3 4">
    <name type="scientific">Streptomyces lannensis</name>
    <dbReference type="NCBI Taxonomy" id="766498"/>
    <lineage>
        <taxon>Bacteria</taxon>
        <taxon>Bacillati</taxon>
        <taxon>Actinomycetota</taxon>
        <taxon>Actinomycetes</taxon>
        <taxon>Kitasatosporales</taxon>
        <taxon>Streptomycetaceae</taxon>
        <taxon>Streptomyces</taxon>
    </lineage>
</organism>
<keyword evidence="4" id="KW-1185">Reference proteome</keyword>
<sequence length="273" mass="28987">MDRAAGVDVPLRDAASATRGHPRVLPAALPAKLYSVSRIPEPELEDPPAVHGGMPPLPGRPARVLGPLGLLFLLLSWQVAVRGPLVRVDERLGMALVRPSRISELLADLGSATIAVPLLVIVLTWVAQRGRDAGAHRWWLPPAAAAGLTAAYPVLILALKTLFARPGPPLMGPVTGFYPSGHTATAMIAYGAAALVLSPWLHTPQARLQLLAVWLTLNAGVAFGLVRSGYHWPLDVLGSWCLCAMLLYSLWLCLSRSSRRTSAGTPSSRTGPS</sequence>
<comment type="caution">
    <text evidence="3">The sequence shown here is derived from an EMBL/GenBank/DDBJ whole genome shotgun (WGS) entry which is preliminary data.</text>
</comment>
<dbReference type="Proteomes" id="UP001501563">
    <property type="component" value="Unassembled WGS sequence"/>
</dbReference>
<proteinExistence type="predicted"/>
<feature type="transmembrane region" description="Helical" evidence="1">
    <location>
        <begin position="236"/>
        <end position="254"/>
    </location>
</feature>
<name>A0ABP7L1T9_9ACTN</name>
<keyword evidence="1" id="KW-0812">Transmembrane</keyword>
<evidence type="ECO:0000313" key="3">
    <source>
        <dbReference type="EMBL" id="GAA3892445.1"/>
    </source>
</evidence>
<evidence type="ECO:0000259" key="2">
    <source>
        <dbReference type="Pfam" id="PF01569"/>
    </source>
</evidence>
<keyword evidence="1" id="KW-1133">Transmembrane helix</keyword>
<gene>
    <name evidence="3" type="ORF">GCM10022207_70160</name>
</gene>
<dbReference type="EMBL" id="BAAAZA010000029">
    <property type="protein sequence ID" value="GAA3892445.1"/>
    <property type="molecule type" value="Genomic_DNA"/>
</dbReference>
<feature type="transmembrane region" description="Helical" evidence="1">
    <location>
        <begin position="208"/>
        <end position="230"/>
    </location>
</feature>
<dbReference type="Gene3D" id="1.20.144.10">
    <property type="entry name" value="Phosphatidic acid phosphatase type 2/haloperoxidase"/>
    <property type="match status" value="1"/>
</dbReference>
<protein>
    <submittedName>
        <fullName evidence="3">Phosphatase PAP2 family protein</fullName>
    </submittedName>
</protein>
<reference evidence="4" key="1">
    <citation type="journal article" date="2019" name="Int. J. Syst. Evol. Microbiol.">
        <title>The Global Catalogue of Microorganisms (GCM) 10K type strain sequencing project: providing services to taxonomists for standard genome sequencing and annotation.</title>
        <authorList>
            <consortium name="The Broad Institute Genomics Platform"/>
            <consortium name="The Broad Institute Genome Sequencing Center for Infectious Disease"/>
            <person name="Wu L."/>
            <person name="Ma J."/>
        </authorList>
    </citation>
    <scope>NUCLEOTIDE SEQUENCE [LARGE SCALE GENOMIC DNA]</scope>
    <source>
        <strain evidence="4">JCM 16578</strain>
    </source>
</reference>
<feature type="transmembrane region" description="Helical" evidence="1">
    <location>
        <begin position="105"/>
        <end position="126"/>
    </location>
</feature>
<dbReference type="SUPFAM" id="SSF48317">
    <property type="entry name" value="Acid phosphatase/Vanadium-dependent haloperoxidase"/>
    <property type="match status" value="1"/>
</dbReference>
<accession>A0ABP7L1T9</accession>
<dbReference type="InterPro" id="IPR000326">
    <property type="entry name" value="PAP2/HPO"/>
</dbReference>
<keyword evidence="1" id="KW-0472">Membrane</keyword>
<feature type="transmembrane region" description="Helical" evidence="1">
    <location>
        <begin position="183"/>
        <end position="201"/>
    </location>
</feature>
<dbReference type="InterPro" id="IPR036938">
    <property type="entry name" value="PAP2/HPO_sf"/>
</dbReference>
<feature type="transmembrane region" description="Helical" evidence="1">
    <location>
        <begin position="64"/>
        <end position="85"/>
    </location>
</feature>
<dbReference type="Pfam" id="PF01569">
    <property type="entry name" value="PAP2"/>
    <property type="match status" value="1"/>
</dbReference>